<dbReference type="InterPro" id="IPR035926">
    <property type="entry name" value="NusB-like_sf"/>
</dbReference>
<organism evidence="8 9">
    <name type="scientific">Magnetospirillum sulfuroxidans</name>
    <dbReference type="NCBI Taxonomy" id="611300"/>
    <lineage>
        <taxon>Bacteria</taxon>
        <taxon>Pseudomonadati</taxon>
        <taxon>Pseudomonadota</taxon>
        <taxon>Alphaproteobacteria</taxon>
        <taxon>Rhodospirillales</taxon>
        <taxon>Rhodospirillaceae</taxon>
        <taxon>Magnetospirillum</taxon>
    </lineage>
</organism>
<evidence type="ECO:0000313" key="9">
    <source>
        <dbReference type="Proteomes" id="UP000680714"/>
    </source>
</evidence>
<evidence type="ECO:0000256" key="6">
    <source>
        <dbReference type="PROSITE-ProRule" id="PRU01023"/>
    </source>
</evidence>
<evidence type="ECO:0000259" key="7">
    <source>
        <dbReference type="PROSITE" id="PS51686"/>
    </source>
</evidence>
<dbReference type="InterPro" id="IPR049560">
    <property type="entry name" value="MeTrfase_RsmB-F_NOP2_cat"/>
</dbReference>
<dbReference type="Gene3D" id="3.40.50.150">
    <property type="entry name" value="Vaccinia Virus protein VP39"/>
    <property type="match status" value="1"/>
</dbReference>
<evidence type="ECO:0000256" key="5">
    <source>
        <dbReference type="ARBA" id="ARBA00022884"/>
    </source>
</evidence>
<comment type="caution">
    <text evidence="8">The sequence shown here is derived from an EMBL/GenBank/DDBJ whole genome shotgun (WGS) entry which is preliminary data.</text>
</comment>
<dbReference type="InterPro" id="IPR001678">
    <property type="entry name" value="MeTrfase_RsmB-F_NOP2_dom"/>
</dbReference>
<feature type="domain" description="SAM-dependent MTase RsmB/NOP-type" evidence="7">
    <location>
        <begin position="139"/>
        <end position="431"/>
    </location>
</feature>
<dbReference type="InterPro" id="IPR018314">
    <property type="entry name" value="RsmB/NOL1/NOP2-like_CS"/>
</dbReference>
<evidence type="ECO:0000256" key="1">
    <source>
        <dbReference type="ARBA" id="ARBA00007494"/>
    </source>
</evidence>
<dbReference type="PROSITE" id="PS51686">
    <property type="entry name" value="SAM_MT_RSMB_NOP"/>
    <property type="match status" value="1"/>
</dbReference>
<dbReference type="EMBL" id="JAGTUF010000027">
    <property type="protein sequence ID" value="MBR9973658.1"/>
    <property type="molecule type" value="Genomic_DNA"/>
</dbReference>
<evidence type="ECO:0000256" key="3">
    <source>
        <dbReference type="ARBA" id="ARBA00022679"/>
    </source>
</evidence>
<dbReference type="PROSITE" id="PS01153">
    <property type="entry name" value="NOL1_NOP2_SUN"/>
    <property type="match status" value="1"/>
</dbReference>
<dbReference type="InterPro" id="IPR006027">
    <property type="entry name" value="NusB_RsmB_TIM44"/>
</dbReference>
<protein>
    <submittedName>
        <fullName evidence="8">MFS transporter</fullName>
    </submittedName>
</protein>
<dbReference type="PRINTS" id="PR02008">
    <property type="entry name" value="RCMTFAMILY"/>
</dbReference>
<accession>A0ABS5IIR4</accession>
<evidence type="ECO:0000256" key="4">
    <source>
        <dbReference type="ARBA" id="ARBA00022691"/>
    </source>
</evidence>
<dbReference type="SUPFAM" id="SSF48013">
    <property type="entry name" value="NusB-like"/>
    <property type="match status" value="1"/>
</dbReference>
<gene>
    <name evidence="8" type="ORF">KEC16_18170</name>
</gene>
<dbReference type="PANTHER" id="PTHR22807">
    <property type="entry name" value="NOP2 YEAST -RELATED NOL1/NOP2/FMU SUN DOMAIN-CONTAINING"/>
    <property type="match status" value="1"/>
</dbReference>
<evidence type="ECO:0000256" key="2">
    <source>
        <dbReference type="ARBA" id="ARBA00022603"/>
    </source>
</evidence>
<name>A0ABS5IIR4_9PROT</name>
<dbReference type="Proteomes" id="UP000680714">
    <property type="component" value="Unassembled WGS sequence"/>
</dbReference>
<feature type="binding site" evidence="6">
    <location>
        <position position="310"/>
    </location>
    <ligand>
        <name>S-adenosyl-L-methionine</name>
        <dbReference type="ChEBI" id="CHEBI:59789"/>
    </ligand>
</feature>
<dbReference type="RefSeq" id="WP_211551596.1">
    <property type="nucleotide sequence ID" value="NZ_JAGTUF010000027.1"/>
</dbReference>
<keyword evidence="9" id="KW-1185">Reference proteome</keyword>
<dbReference type="SUPFAM" id="SSF53335">
    <property type="entry name" value="S-adenosyl-L-methionine-dependent methyltransferases"/>
    <property type="match status" value="1"/>
</dbReference>
<keyword evidence="5 6" id="KW-0694">RNA-binding</keyword>
<feature type="binding site" evidence="6">
    <location>
        <position position="294"/>
    </location>
    <ligand>
        <name>S-adenosyl-L-methionine</name>
        <dbReference type="ChEBI" id="CHEBI:59789"/>
    </ligand>
</feature>
<comment type="similarity">
    <text evidence="1 6">Belongs to the class I-like SAM-binding methyltransferase superfamily. RsmB/NOP family.</text>
</comment>
<proteinExistence type="inferred from homology"/>
<feature type="binding site" evidence="6">
    <location>
        <begin position="247"/>
        <end position="253"/>
    </location>
    <ligand>
        <name>S-adenosyl-L-methionine</name>
        <dbReference type="ChEBI" id="CHEBI:59789"/>
    </ligand>
</feature>
<dbReference type="InterPro" id="IPR023267">
    <property type="entry name" value="RCMT"/>
</dbReference>
<dbReference type="Pfam" id="PF01029">
    <property type="entry name" value="NusB"/>
    <property type="match status" value="1"/>
</dbReference>
<dbReference type="PANTHER" id="PTHR22807:SF61">
    <property type="entry name" value="NOL1_NOP2_SUN FAMILY PROTEIN _ ANTITERMINATION NUSB DOMAIN-CONTAINING PROTEIN"/>
    <property type="match status" value="1"/>
</dbReference>
<sequence length="432" mass="46861">MARTPPLDPRSIVLDLLDSVLAQKRLLDESLDSEPRLSKLADRDRAFVRLLVATILRRLGQIDQVIGRCLERDLPVKAIRVRNMLRLGAAQLLFLDTPPHAAISTTVDLAKNSQLAGFAKLINAVLRRLDREGRAWVAEQDAAPLNTPSWLWQSWRATYGEDLARHIAAAHQVEAPVDITVAGDPTLWAERLEAEILPTGTLRRHGGGDVTQLPGFAEGAWWVQDLAASLPAKLMGSLKGKQVADLCAAPGGKALQLAVAGAEVTAVDRSAKRMLRFRRNLERLKLAATIVETDVAGWIPPALFDAVLLDAPCTATGTLRRHPDGVHLKGPGDVAYLADQQHALLKAAVSMVKPGGTLVYCVCSLEPQEGEAQITRLLDSGASICRDPILATEVPGLEMILTPAGEVRTLPHYLAEKGGMDAFFIARLKRLE</sequence>
<dbReference type="Pfam" id="PF01189">
    <property type="entry name" value="Methyltr_RsmB-F"/>
    <property type="match status" value="1"/>
</dbReference>
<feature type="binding site" evidence="6">
    <location>
        <position position="268"/>
    </location>
    <ligand>
        <name>S-adenosyl-L-methionine</name>
        <dbReference type="ChEBI" id="CHEBI:59789"/>
    </ligand>
</feature>
<feature type="active site" description="Nucleophile" evidence="6">
    <location>
        <position position="363"/>
    </location>
</feature>
<keyword evidence="3 6" id="KW-0808">Transferase</keyword>
<keyword evidence="2 6" id="KW-0489">Methyltransferase</keyword>
<keyword evidence="4 6" id="KW-0949">S-adenosyl-L-methionine</keyword>
<evidence type="ECO:0000313" key="8">
    <source>
        <dbReference type="EMBL" id="MBR9973658.1"/>
    </source>
</evidence>
<dbReference type="InterPro" id="IPR029063">
    <property type="entry name" value="SAM-dependent_MTases_sf"/>
</dbReference>
<dbReference type="Gene3D" id="1.10.940.10">
    <property type="entry name" value="NusB-like"/>
    <property type="match status" value="1"/>
</dbReference>
<dbReference type="CDD" id="cd02440">
    <property type="entry name" value="AdoMet_MTases"/>
    <property type="match status" value="1"/>
</dbReference>
<reference evidence="8 9" key="1">
    <citation type="submission" date="2021-04" db="EMBL/GenBank/DDBJ databases">
        <title>Magnetospirillum sulfuroxidans sp. nov., a facultative chemolithoautotrophic sulfur-oxidizing alphaproteobacterium isolated from freshwater sediment and proposals for Paramagetospirillum gen. nov., and Magnetospirillaceae fam. nov.</title>
        <authorList>
            <person name="Koziaeva V."/>
            <person name="Geelhoed J.S."/>
            <person name="Sorokin D.Y."/>
            <person name="Grouzdev D.S."/>
        </authorList>
    </citation>
    <scope>NUCLEOTIDE SEQUENCE [LARGE SCALE GENOMIC DNA]</scope>
    <source>
        <strain evidence="8 9">J10</strain>
    </source>
</reference>